<dbReference type="Gene3D" id="3.40.50.300">
    <property type="entry name" value="P-loop containing nucleotide triphosphate hydrolases"/>
    <property type="match status" value="2"/>
</dbReference>
<dbReference type="InterPro" id="IPR002789">
    <property type="entry name" value="HerA_central"/>
</dbReference>
<dbReference type="RefSeq" id="WP_102172486.1">
    <property type="nucleotide sequence ID" value="NZ_NMQA01000108.1"/>
</dbReference>
<dbReference type="InterPro" id="IPR008571">
    <property type="entry name" value="HerA-like"/>
</dbReference>
<dbReference type="EMBL" id="NMQA01000108">
    <property type="protein sequence ID" value="PLZ98800.1"/>
    <property type="molecule type" value="Genomic_DNA"/>
</dbReference>
<evidence type="ECO:0000313" key="2">
    <source>
        <dbReference type="EMBL" id="PLZ98800.1"/>
    </source>
</evidence>
<organism evidence="2 3">
    <name type="scientific">Fischerella thermalis CCMEE 5268</name>
    <dbReference type="NCBI Taxonomy" id="2019662"/>
    <lineage>
        <taxon>Bacteria</taxon>
        <taxon>Bacillati</taxon>
        <taxon>Cyanobacteriota</taxon>
        <taxon>Cyanophyceae</taxon>
        <taxon>Nostocales</taxon>
        <taxon>Hapalosiphonaceae</taxon>
        <taxon>Fischerella</taxon>
    </lineage>
</organism>
<dbReference type="PANTHER" id="PTHR42957:SF1">
    <property type="entry name" value="HELICASE MJ1565-RELATED"/>
    <property type="match status" value="1"/>
</dbReference>
<evidence type="ECO:0000313" key="3">
    <source>
        <dbReference type="Proteomes" id="UP000235025"/>
    </source>
</evidence>
<dbReference type="PANTHER" id="PTHR42957">
    <property type="entry name" value="HELICASE MJ1565-RELATED"/>
    <property type="match status" value="1"/>
</dbReference>
<protein>
    <submittedName>
        <fullName evidence="2">ATPase</fullName>
    </submittedName>
</protein>
<gene>
    <name evidence="2" type="ORF">CEN50_09820</name>
</gene>
<dbReference type="Proteomes" id="UP000235025">
    <property type="component" value="Unassembled WGS sequence"/>
</dbReference>
<name>A0A2N6KHE7_9CYAN</name>
<feature type="domain" description="Helicase HerA central" evidence="1">
    <location>
        <begin position="180"/>
        <end position="448"/>
    </location>
</feature>
<dbReference type="InterPro" id="IPR027417">
    <property type="entry name" value="P-loop_NTPase"/>
</dbReference>
<accession>A0A2N6KHE7</accession>
<comment type="caution">
    <text evidence="2">The sequence shown here is derived from an EMBL/GenBank/DDBJ whole genome shotgun (WGS) entry which is preliminary data.</text>
</comment>
<dbReference type="Pfam" id="PF01935">
    <property type="entry name" value="DUF87"/>
    <property type="match status" value="1"/>
</dbReference>
<reference evidence="2 3" key="1">
    <citation type="submission" date="2017-07" db="EMBL/GenBank/DDBJ databases">
        <title>Genomes of Fischerella (Mastigocladus) sp. strains.</title>
        <authorList>
            <person name="Miller S.R."/>
        </authorList>
    </citation>
    <scope>NUCLEOTIDE SEQUENCE [LARGE SCALE GENOMIC DNA]</scope>
    <source>
        <strain evidence="2 3">CCMEE 5268</strain>
    </source>
</reference>
<dbReference type="AlphaFoldDB" id="A0A2N6KHE7"/>
<proteinExistence type="predicted"/>
<dbReference type="SUPFAM" id="SSF52540">
    <property type="entry name" value="P-loop containing nucleoside triphosphate hydrolases"/>
    <property type="match status" value="1"/>
</dbReference>
<sequence length="613" mass="70167">MKDDKWFIKSKNGKERTGVLMKLEENDQSRYEFEVWFEYTRLAMNDIKEGTMLAVPNYATTKEEIHYSILEVTSIKPIHYAIGEDPQGYPGFVLEAAKNAAHDWTGQDDEPTEDTTTIQCTAIPTNLELLERKDGCDFQSEQNIPMVGAVVRILDTEPTKQVVNKDIDLDAEKDSLFVGGKLIRDKKVETFVRIEEFIRVHFGIFGFTGAGKSNLLSTYIANLLTSPKVVKIVLFDLMGEYTVLLLDQLLNKKINGQILTIGKQTLPEGLFKYINQLQNFSDLNTATTQFQKYTLLPKALVSEREFVKQGLQQLIKTKAIRFYQDAQSLTIYDVFFTDAVPWAQKRQKEKFNQRKEIVKKCLQQAGLTGNYQNTHFTPDLAKTIREELEKELGNHTYKDFKDKGDFNNHLAKLKELETTTDIFFAAGTTLDDVVKDLNNDKQSSLWIIQAHNSNELRNFSKRLGEKVYEERRQNGLVDPLVSFIFDEADEFIPSKTNGESYENSKEIVETLARRGRKFGLGIGIATQRTRYLDTSIMAQPHTYLVSKLPRESDRDVVAEAFGVSKDMFRQTFKFKPGNWLLMSHDATGLKAIPVPIQTEDANQRLKEFLKTLT</sequence>
<evidence type="ECO:0000259" key="1">
    <source>
        <dbReference type="Pfam" id="PF01935"/>
    </source>
</evidence>